<accession>A0A0G1RAT7</accession>
<keyword evidence="2" id="KW-0732">Signal</keyword>
<feature type="region of interest" description="Disordered" evidence="1">
    <location>
        <begin position="180"/>
        <end position="202"/>
    </location>
</feature>
<name>A0A0G1RAT7_9BACT</name>
<feature type="domain" description="DUF5667" evidence="3">
    <location>
        <begin position="29"/>
        <end position="139"/>
    </location>
</feature>
<dbReference type="AlphaFoldDB" id="A0A0G1RAT7"/>
<feature type="signal peptide" evidence="2">
    <location>
        <begin position="1"/>
        <end position="24"/>
    </location>
</feature>
<dbReference type="Pfam" id="PF18915">
    <property type="entry name" value="DUF5667"/>
    <property type="match status" value="1"/>
</dbReference>
<reference evidence="4 5" key="1">
    <citation type="journal article" date="2015" name="Nature">
        <title>rRNA introns, odd ribosomes, and small enigmatic genomes across a large radiation of phyla.</title>
        <authorList>
            <person name="Brown C.T."/>
            <person name="Hug L.A."/>
            <person name="Thomas B.C."/>
            <person name="Sharon I."/>
            <person name="Castelle C.J."/>
            <person name="Singh A."/>
            <person name="Wilkins M.J."/>
            <person name="Williams K.H."/>
            <person name="Banfield J.F."/>
        </authorList>
    </citation>
    <scope>NUCLEOTIDE SEQUENCE [LARGE SCALE GENOMIC DNA]</scope>
</reference>
<proteinExistence type="predicted"/>
<evidence type="ECO:0000256" key="2">
    <source>
        <dbReference type="SAM" id="SignalP"/>
    </source>
</evidence>
<comment type="caution">
    <text evidence="4">The sequence shown here is derived from an EMBL/GenBank/DDBJ whole genome shotgun (WGS) entry which is preliminary data.</text>
</comment>
<dbReference type="EMBL" id="LCLO01000023">
    <property type="protein sequence ID" value="KKU18010.1"/>
    <property type="molecule type" value="Genomic_DNA"/>
</dbReference>
<feature type="region of interest" description="Disordered" evidence="1">
    <location>
        <begin position="214"/>
        <end position="238"/>
    </location>
</feature>
<evidence type="ECO:0000313" key="5">
    <source>
        <dbReference type="Proteomes" id="UP000034644"/>
    </source>
</evidence>
<evidence type="ECO:0000259" key="3">
    <source>
        <dbReference type="Pfam" id="PF18915"/>
    </source>
</evidence>
<feature type="compositionally biased region" description="Basic and acidic residues" evidence="1">
    <location>
        <begin position="214"/>
        <end position="235"/>
    </location>
</feature>
<evidence type="ECO:0000256" key="1">
    <source>
        <dbReference type="SAM" id="MobiDB-lite"/>
    </source>
</evidence>
<organism evidence="4 5">
    <name type="scientific">Candidatus Azambacteria bacterium GW2011_GWA2_45_90</name>
    <dbReference type="NCBI Taxonomy" id="1618614"/>
    <lineage>
        <taxon>Bacteria</taxon>
        <taxon>Candidatus Azamiibacteriota</taxon>
    </lineage>
</organism>
<feature type="chain" id="PRO_5002539394" description="DUF5667 domain-containing protein" evidence="2">
    <location>
        <begin position="25"/>
        <end position="510"/>
    </location>
</feature>
<dbReference type="Proteomes" id="UP000034644">
    <property type="component" value="Unassembled WGS sequence"/>
</dbReference>
<evidence type="ECO:0000313" key="4">
    <source>
        <dbReference type="EMBL" id="KKU18010.1"/>
    </source>
</evidence>
<gene>
    <name evidence="4" type="ORF">UX27_C0023G0003</name>
</gene>
<dbReference type="InterPro" id="IPR043725">
    <property type="entry name" value="DUF5667"/>
</dbReference>
<protein>
    <recommendedName>
        <fullName evidence="3">DUF5667 domain-containing protein</fullName>
    </recommendedName>
</protein>
<sequence length="510" mass="55643">MKKLTTLSILFISLAFVAPMQASAATNAGVKPGSFFYFFDTTFENIGLFFTFSPEKKAQKALGYSDERLAEIEAVAEEKNPGAVKTAIANYESSIALATEKSKEVKDKGQAETLLNSIADNTSRNQEVLSAILIKVPEEAKAAITQAIEASKKSQEEATKQIAELKKEVSELKQELENLKGELKDKEKEPKVSGDKKDEQTKAIDKLKNEIESLKKKVSEPKQQETKVEEKKEQSKNSIVNLPSGAVVEMDTNGNIIRTIKEAPQQTYTAPAPTTQSQTSTTVQILSVNITPTITSAKVEWQTDRPTESKIFLSGGGLSSKILNSESGLSTRHSTSIENLNGDTAYSYEIEAVGNGGIYAKKSGSFSTALPVASKIFARPRYSSSNTPLEVAGANCEPADYWVSIYDQDGKEMDGVGVTISAPFMTATEKTRQEDYTRAKIHAFFRYNTPATTTTETIIFTSSNLSTSATLRVGNRLAEYITGHPLIQSGNYWYESSGGSRVDPVKVMCL</sequence>